<comment type="caution">
    <text evidence="2">The sequence shown here is derived from an EMBL/GenBank/DDBJ whole genome shotgun (WGS) entry which is preliminary data.</text>
</comment>
<evidence type="ECO:0000256" key="1">
    <source>
        <dbReference type="SAM" id="MobiDB-lite"/>
    </source>
</evidence>
<organism evidence="2 3">
    <name type="scientific">Favolaschia claudopus</name>
    <dbReference type="NCBI Taxonomy" id="2862362"/>
    <lineage>
        <taxon>Eukaryota</taxon>
        <taxon>Fungi</taxon>
        <taxon>Dikarya</taxon>
        <taxon>Basidiomycota</taxon>
        <taxon>Agaricomycotina</taxon>
        <taxon>Agaricomycetes</taxon>
        <taxon>Agaricomycetidae</taxon>
        <taxon>Agaricales</taxon>
        <taxon>Marasmiineae</taxon>
        <taxon>Mycenaceae</taxon>
        <taxon>Favolaschia</taxon>
    </lineage>
</organism>
<feature type="region of interest" description="Disordered" evidence="1">
    <location>
        <begin position="78"/>
        <end position="99"/>
    </location>
</feature>
<evidence type="ECO:0000313" key="2">
    <source>
        <dbReference type="EMBL" id="KAK7039360.1"/>
    </source>
</evidence>
<dbReference type="AlphaFoldDB" id="A0AAW0CK28"/>
<feature type="region of interest" description="Disordered" evidence="1">
    <location>
        <begin position="1"/>
        <end position="50"/>
    </location>
</feature>
<feature type="compositionally biased region" description="Polar residues" evidence="1">
    <location>
        <begin position="1"/>
        <end position="10"/>
    </location>
</feature>
<name>A0AAW0CK28_9AGAR</name>
<sequence length="205" mass="23135">MGCSARSVSRSLGRGSAVRRRSHRSLRLPQGVCAPPGSKPDQEPRHRTDRPIERLDLWIRRGRTQPIRILRRWSEVEGDNCGSSSQQESQESDKDSTHPFRGNILQWAVQRAAFPVVSVEARPSEDGVIAVCVLPQGVCAPPGSKPDQEPRHRTDRPIERLDLWIRRGRTQPTRTLRRRSVMILSNRGLCSLPIVDSPSPCSCRR</sequence>
<dbReference type="Proteomes" id="UP001362999">
    <property type="component" value="Unassembled WGS sequence"/>
</dbReference>
<keyword evidence="3" id="KW-1185">Reference proteome</keyword>
<reference evidence="2 3" key="1">
    <citation type="journal article" date="2024" name="J Genomics">
        <title>Draft genome sequencing and assembly of Favolaschia claudopus CIRM-BRFM 2984 isolated from oak limbs.</title>
        <authorList>
            <person name="Navarro D."/>
            <person name="Drula E."/>
            <person name="Chaduli D."/>
            <person name="Cazenave R."/>
            <person name="Ahrendt S."/>
            <person name="Wang J."/>
            <person name="Lipzen A."/>
            <person name="Daum C."/>
            <person name="Barry K."/>
            <person name="Grigoriev I.V."/>
            <person name="Favel A."/>
            <person name="Rosso M.N."/>
            <person name="Martin F."/>
        </authorList>
    </citation>
    <scope>NUCLEOTIDE SEQUENCE [LARGE SCALE GENOMIC DNA]</scope>
    <source>
        <strain evidence="2 3">CIRM-BRFM 2984</strain>
    </source>
</reference>
<feature type="compositionally biased region" description="Basic residues" evidence="1">
    <location>
        <begin position="17"/>
        <end position="26"/>
    </location>
</feature>
<accession>A0AAW0CK28</accession>
<proteinExistence type="predicted"/>
<evidence type="ECO:0000313" key="3">
    <source>
        <dbReference type="Proteomes" id="UP001362999"/>
    </source>
</evidence>
<feature type="compositionally biased region" description="Basic and acidic residues" evidence="1">
    <location>
        <begin position="40"/>
        <end position="50"/>
    </location>
</feature>
<protein>
    <submittedName>
        <fullName evidence="2">Uncharacterized protein</fullName>
    </submittedName>
</protein>
<dbReference type="EMBL" id="JAWWNJ010000016">
    <property type="protein sequence ID" value="KAK7039360.1"/>
    <property type="molecule type" value="Genomic_DNA"/>
</dbReference>
<gene>
    <name evidence="2" type="ORF">R3P38DRAFT_475386</name>
</gene>